<dbReference type="GO" id="GO:0052689">
    <property type="term" value="F:carboxylic ester hydrolase activity"/>
    <property type="evidence" value="ECO:0007669"/>
    <property type="project" value="UniProtKB-ARBA"/>
</dbReference>
<evidence type="ECO:0000256" key="2">
    <source>
        <dbReference type="ARBA" id="ARBA00022801"/>
    </source>
</evidence>
<keyword evidence="6" id="KW-1185">Reference proteome</keyword>
<feature type="chain" id="PRO_5031440618" evidence="4">
    <location>
        <begin position="32"/>
        <end position="424"/>
    </location>
</feature>
<feature type="region of interest" description="Disordered" evidence="3">
    <location>
        <begin position="370"/>
        <end position="405"/>
    </location>
</feature>
<reference evidence="5 6" key="1">
    <citation type="submission" date="2020-08" db="EMBL/GenBank/DDBJ databases">
        <title>Genomic Encyclopedia of Type Strains, Phase III (KMG-III): the genomes of soil and plant-associated and newly described type strains.</title>
        <authorList>
            <person name="Whitman W."/>
        </authorList>
    </citation>
    <scope>NUCLEOTIDE SEQUENCE [LARGE SCALE GENOMIC DNA]</scope>
    <source>
        <strain evidence="5 6">CECT 3146</strain>
    </source>
</reference>
<dbReference type="InterPro" id="IPR029058">
    <property type="entry name" value="AB_hydrolase_fold"/>
</dbReference>
<sequence length="424" mass="43882">MTTATRRAAHLTAASAAFALTLACGTAAAQAAAPGKPASPRQATTAGTTSNAASLTSYRLAPGLLKITGGRTAGNPSQVHGVLGMPKGKGPHPVVVVLHGTHHNCVTTKDASDVVARRPVKTHWPLVCAKPGKPERGLGPDYLRQNVGLSHVVQALTRKGFVAVSIDVVSPENWWGGETDPTKGYTDLVSAHLRLLSDLNKGIDHGLKIPGVKGRIDTSRVGLVGHSRGGGYVLSPKAAQRAGLFGTVAIEPAENAEPAPHKVPVLNIRGACDEDVDPQAGRSTMKALAKSGSTKVAADVLLAGTGHRMINTNLAPTDKGGGIGPCKPSKVASPAAARAQAAQLTAAFLEQALRKAPSYRLPALSSLAPKGGNLRKGGPGLTFHPARPETFTDPRTIREVSSKQRLLPAIPKNLKVNKRPDDGI</sequence>
<evidence type="ECO:0000256" key="4">
    <source>
        <dbReference type="SAM" id="SignalP"/>
    </source>
</evidence>
<dbReference type="EMBL" id="JACHJD010000013">
    <property type="protein sequence ID" value="MBB5107438.1"/>
    <property type="molecule type" value="Genomic_DNA"/>
</dbReference>
<keyword evidence="2 5" id="KW-0378">Hydrolase</keyword>
<dbReference type="PROSITE" id="PS51257">
    <property type="entry name" value="PROKAR_LIPOPROTEIN"/>
    <property type="match status" value="1"/>
</dbReference>
<gene>
    <name evidence="5" type="ORF">FHS40_006555</name>
</gene>
<keyword evidence="4" id="KW-0732">Signal</keyword>
<dbReference type="RefSeq" id="WP_184925646.1">
    <property type="nucleotide sequence ID" value="NZ_BMSQ01000013.1"/>
</dbReference>
<dbReference type="Gene3D" id="3.40.50.1820">
    <property type="entry name" value="alpha/beta hydrolase"/>
    <property type="match status" value="1"/>
</dbReference>
<dbReference type="SUPFAM" id="SSF53474">
    <property type="entry name" value="alpha/beta-Hydrolases"/>
    <property type="match status" value="1"/>
</dbReference>
<proteinExistence type="inferred from homology"/>
<name>A0A7W8B2F9_STRST</name>
<accession>A0A7W8B2F9</accession>
<comment type="caution">
    <text evidence="5">The sequence shown here is derived from an EMBL/GenBank/DDBJ whole genome shotgun (WGS) entry which is preliminary data.</text>
</comment>
<evidence type="ECO:0000313" key="6">
    <source>
        <dbReference type="Proteomes" id="UP000549009"/>
    </source>
</evidence>
<dbReference type="AlphaFoldDB" id="A0A7W8B2F9"/>
<feature type="signal peptide" evidence="4">
    <location>
        <begin position="1"/>
        <end position="31"/>
    </location>
</feature>
<evidence type="ECO:0000313" key="5">
    <source>
        <dbReference type="EMBL" id="MBB5107438.1"/>
    </source>
</evidence>
<dbReference type="InterPro" id="IPR050261">
    <property type="entry name" value="FrsA_esterase"/>
</dbReference>
<comment type="similarity">
    <text evidence="1">Belongs to the AB hydrolase superfamily.</text>
</comment>
<protein>
    <submittedName>
        <fullName evidence="5">Dienelactone hydrolase</fullName>
    </submittedName>
</protein>
<evidence type="ECO:0000256" key="3">
    <source>
        <dbReference type="SAM" id="MobiDB-lite"/>
    </source>
</evidence>
<feature type="compositionally biased region" description="Basic and acidic residues" evidence="3">
    <location>
        <begin position="386"/>
        <end position="402"/>
    </location>
</feature>
<dbReference type="PANTHER" id="PTHR22946">
    <property type="entry name" value="DIENELACTONE HYDROLASE DOMAIN-CONTAINING PROTEIN-RELATED"/>
    <property type="match status" value="1"/>
</dbReference>
<organism evidence="5 6">
    <name type="scientific">Streptomyces spectabilis</name>
    <dbReference type="NCBI Taxonomy" id="68270"/>
    <lineage>
        <taxon>Bacteria</taxon>
        <taxon>Bacillati</taxon>
        <taxon>Actinomycetota</taxon>
        <taxon>Actinomycetes</taxon>
        <taxon>Kitasatosporales</taxon>
        <taxon>Streptomycetaceae</taxon>
        <taxon>Streptomyces</taxon>
    </lineage>
</organism>
<feature type="region of interest" description="Disordered" evidence="3">
    <location>
        <begin position="33"/>
        <end position="52"/>
    </location>
</feature>
<evidence type="ECO:0000256" key="1">
    <source>
        <dbReference type="ARBA" id="ARBA00008645"/>
    </source>
</evidence>
<dbReference type="Proteomes" id="UP000549009">
    <property type="component" value="Unassembled WGS sequence"/>
</dbReference>
<dbReference type="PANTHER" id="PTHR22946:SF9">
    <property type="entry name" value="POLYKETIDE TRANSFERASE AF380"/>
    <property type="match status" value="1"/>
</dbReference>